<organism evidence="2 3">
    <name type="scientific">Caballeronia zhejiangensis</name>
    <dbReference type="NCBI Taxonomy" id="871203"/>
    <lineage>
        <taxon>Bacteria</taxon>
        <taxon>Pseudomonadati</taxon>
        <taxon>Pseudomonadota</taxon>
        <taxon>Betaproteobacteria</taxon>
        <taxon>Burkholderiales</taxon>
        <taxon>Burkholderiaceae</taxon>
        <taxon>Caballeronia</taxon>
    </lineage>
</organism>
<evidence type="ECO:0000313" key="2">
    <source>
        <dbReference type="EMBL" id="KDR33145.1"/>
    </source>
</evidence>
<dbReference type="EMBL" id="JFHD01000002">
    <property type="protein sequence ID" value="KDR33145.1"/>
    <property type="molecule type" value="Genomic_DNA"/>
</dbReference>
<dbReference type="InterPro" id="IPR043729">
    <property type="entry name" value="DUF5672"/>
</dbReference>
<comment type="caution">
    <text evidence="2">The sequence shown here is derived from an EMBL/GenBank/DDBJ whole genome shotgun (WGS) entry which is preliminary data.</text>
</comment>
<accession>A0A656QSD5</accession>
<evidence type="ECO:0000259" key="1">
    <source>
        <dbReference type="Pfam" id="PF18922"/>
    </source>
</evidence>
<reference evidence="2 3" key="1">
    <citation type="submission" date="2014-03" db="EMBL/GenBank/DDBJ databases">
        <title>Draft Genome Sequences of Four Burkholderia Strains.</title>
        <authorList>
            <person name="Liu X.Y."/>
            <person name="Li C.X."/>
            <person name="Xu J.H."/>
        </authorList>
    </citation>
    <scope>NUCLEOTIDE SEQUENCE [LARGE SCALE GENOMIC DNA]</scope>
    <source>
        <strain evidence="2 3">OP-1</strain>
    </source>
</reference>
<name>A0A656QSD5_9BURK</name>
<proteinExistence type="predicted"/>
<gene>
    <name evidence="2" type="ORF">BG60_13835</name>
</gene>
<evidence type="ECO:0000313" key="3">
    <source>
        <dbReference type="Proteomes" id="UP000027451"/>
    </source>
</evidence>
<feature type="domain" description="DUF5672" evidence="1">
    <location>
        <begin position="55"/>
        <end position="114"/>
    </location>
</feature>
<dbReference type="Pfam" id="PF18922">
    <property type="entry name" value="DUF5672"/>
    <property type="match status" value="1"/>
</dbReference>
<dbReference type="Proteomes" id="UP000027451">
    <property type="component" value="Unassembled WGS sequence"/>
</dbReference>
<keyword evidence="3" id="KW-1185">Reference proteome</keyword>
<dbReference type="AlphaFoldDB" id="A0A656QSD5"/>
<sequence length="117" mass="13678">MIHELRPDLRDVTVCAVDSLNPRLAARALEISSAHCDFGDVVLFTHEEIATKARIVRTPHIASREQYSDFVLEQVIQHIRTPWVVLIQWDGYVVDSSAWRAEFLDYDYIGARWPWRR</sequence>
<protein>
    <recommendedName>
        <fullName evidence="1">DUF5672 domain-containing protein</fullName>
    </recommendedName>
</protein>